<dbReference type="GO" id="GO:0006004">
    <property type="term" value="P:fucose metabolic process"/>
    <property type="evidence" value="ECO:0007669"/>
    <property type="project" value="UniProtKB-KW"/>
</dbReference>
<evidence type="ECO:0000256" key="7">
    <source>
        <dbReference type="ARBA" id="ARBA00022968"/>
    </source>
</evidence>
<dbReference type="GO" id="GO:0016757">
    <property type="term" value="F:glycosyltransferase activity"/>
    <property type="evidence" value="ECO:0007669"/>
    <property type="project" value="UniProtKB-KW"/>
</dbReference>
<evidence type="ECO:0000256" key="5">
    <source>
        <dbReference type="ARBA" id="ARBA00022679"/>
    </source>
</evidence>
<proteinExistence type="inferred from homology"/>
<organism evidence="14 15">
    <name type="scientific">Rhamnella rubrinervis</name>
    <dbReference type="NCBI Taxonomy" id="2594499"/>
    <lineage>
        <taxon>Eukaryota</taxon>
        <taxon>Viridiplantae</taxon>
        <taxon>Streptophyta</taxon>
        <taxon>Embryophyta</taxon>
        <taxon>Tracheophyta</taxon>
        <taxon>Spermatophyta</taxon>
        <taxon>Magnoliopsida</taxon>
        <taxon>eudicotyledons</taxon>
        <taxon>Gunneridae</taxon>
        <taxon>Pentapetalae</taxon>
        <taxon>rosids</taxon>
        <taxon>fabids</taxon>
        <taxon>Rosales</taxon>
        <taxon>Rhamnaceae</taxon>
        <taxon>rhamnoid group</taxon>
        <taxon>Rhamneae</taxon>
        <taxon>Rhamnella</taxon>
    </lineage>
</organism>
<dbReference type="InterPro" id="IPR019378">
    <property type="entry name" value="GDP-Fuc_O-FucTrfase"/>
</dbReference>
<evidence type="ECO:0000256" key="11">
    <source>
        <dbReference type="ARBA" id="ARBA00023253"/>
    </source>
</evidence>
<comment type="similarity">
    <text evidence="3">Belongs to the glycosyltransferase GT106 family.</text>
</comment>
<evidence type="ECO:0000313" key="14">
    <source>
        <dbReference type="EMBL" id="KAF3438008.1"/>
    </source>
</evidence>
<evidence type="ECO:0000256" key="8">
    <source>
        <dbReference type="ARBA" id="ARBA00022989"/>
    </source>
</evidence>
<reference evidence="14" key="1">
    <citation type="submission" date="2020-03" db="EMBL/GenBank/DDBJ databases">
        <title>A high-quality chromosome-level genome assembly of a woody plant with both climbing and erect habits, Rhamnella rubrinervis.</title>
        <authorList>
            <person name="Lu Z."/>
            <person name="Yang Y."/>
            <person name="Zhu X."/>
            <person name="Sun Y."/>
        </authorList>
    </citation>
    <scope>NUCLEOTIDE SEQUENCE</scope>
    <source>
        <strain evidence="14">BYM</strain>
        <tissue evidence="14">Leaf</tissue>
    </source>
</reference>
<evidence type="ECO:0000256" key="13">
    <source>
        <dbReference type="ARBA" id="ARBA00030350"/>
    </source>
</evidence>
<keyword evidence="4" id="KW-0328">Glycosyltransferase</keyword>
<dbReference type="GO" id="GO:0005737">
    <property type="term" value="C:cytoplasm"/>
    <property type="evidence" value="ECO:0007669"/>
    <property type="project" value="TreeGrafter"/>
</dbReference>
<comment type="caution">
    <text evidence="14">The sequence shown here is derived from an EMBL/GenBank/DDBJ whole genome shotgun (WGS) entry which is preliminary data.</text>
</comment>
<keyword evidence="7" id="KW-0735">Signal-anchor</keyword>
<keyword evidence="10" id="KW-0325">Glycoprotein</keyword>
<keyword evidence="6" id="KW-0812">Transmembrane</keyword>
<keyword evidence="5" id="KW-0808">Transferase</keyword>
<gene>
    <name evidence="14" type="ORF">FNV43_RR20764</name>
</gene>
<evidence type="ECO:0000256" key="1">
    <source>
        <dbReference type="ARBA" id="ARBA00004606"/>
    </source>
</evidence>
<keyword evidence="9" id="KW-0472">Membrane</keyword>
<comment type="pathway">
    <text evidence="2">Glycan metabolism.</text>
</comment>
<accession>A0A8K0DZD8</accession>
<dbReference type="GO" id="GO:0016020">
    <property type="term" value="C:membrane"/>
    <property type="evidence" value="ECO:0007669"/>
    <property type="project" value="UniProtKB-SubCell"/>
</dbReference>
<dbReference type="PANTHER" id="PTHR31741:SF3">
    <property type="entry name" value="O-FUCOSYLTRANSFERASE FAMILY PROTEIN"/>
    <property type="match status" value="1"/>
</dbReference>
<keyword evidence="8" id="KW-1133">Transmembrane helix</keyword>
<protein>
    <recommendedName>
        <fullName evidence="13">O-fucosyltransferase family protein</fullName>
    </recommendedName>
</protein>
<name>A0A8K0DZD8_9ROSA</name>
<dbReference type="Pfam" id="PF10250">
    <property type="entry name" value="O-FucT"/>
    <property type="match status" value="1"/>
</dbReference>
<keyword evidence="11" id="KW-0294">Fucose metabolism</keyword>
<evidence type="ECO:0000256" key="6">
    <source>
        <dbReference type="ARBA" id="ARBA00022692"/>
    </source>
</evidence>
<dbReference type="PIRSF" id="PIRSF009360">
    <property type="entry name" value="UCP009360"/>
    <property type="match status" value="1"/>
</dbReference>
<dbReference type="CDD" id="cd11299">
    <property type="entry name" value="O-FucT_plant"/>
    <property type="match status" value="1"/>
</dbReference>
<evidence type="ECO:0000256" key="10">
    <source>
        <dbReference type="ARBA" id="ARBA00023180"/>
    </source>
</evidence>
<evidence type="ECO:0000256" key="2">
    <source>
        <dbReference type="ARBA" id="ARBA00004881"/>
    </source>
</evidence>
<dbReference type="OrthoDB" id="1874781at2759"/>
<evidence type="ECO:0000256" key="4">
    <source>
        <dbReference type="ARBA" id="ARBA00022676"/>
    </source>
</evidence>
<evidence type="ECO:0000256" key="3">
    <source>
        <dbReference type="ARBA" id="ARBA00007737"/>
    </source>
</evidence>
<comment type="subcellular location">
    <subcellularLocation>
        <location evidence="1">Membrane</location>
        <topology evidence="1">Single-pass type II membrane protein</topology>
    </subcellularLocation>
</comment>
<dbReference type="EMBL" id="VOIH02000009">
    <property type="protein sequence ID" value="KAF3438008.1"/>
    <property type="molecule type" value="Genomic_DNA"/>
</dbReference>
<evidence type="ECO:0000256" key="12">
    <source>
        <dbReference type="ARBA" id="ARBA00023277"/>
    </source>
</evidence>
<dbReference type="PANTHER" id="PTHR31741">
    <property type="entry name" value="OS02G0726500 PROTEIN-RELATED"/>
    <property type="match status" value="1"/>
</dbReference>
<evidence type="ECO:0000256" key="9">
    <source>
        <dbReference type="ARBA" id="ARBA00023136"/>
    </source>
</evidence>
<keyword evidence="15" id="KW-1185">Reference proteome</keyword>
<dbReference type="AlphaFoldDB" id="A0A8K0DZD8"/>
<evidence type="ECO:0000313" key="15">
    <source>
        <dbReference type="Proteomes" id="UP000796880"/>
    </source>
</evidence>
<sequence length="497" mass="56881">MGLKALGGDKLKSSVAMSSSSSRSKMKLWMIRATTSILLWTCIVQLTALGDMWGPRVLKGWPSCFSQESAASSALQDKTPSVPARVLPPKRVYKNNGYLMVSCNGGLNQMRSAICDMVAIARYLNVTLIVPELDKTSFWADPSEFQDIFDVDHFITSLRDEVRILKELPPRMKRRVELGIIYTMPPISWSDISYYRNQILPLIQKYKVVHLNRTDARLANNGHPLEIQKLRCRVNFSALRFTSQIEELGRRVIKLLRQNGSFLVLHLRYEMDMLAFSGCSQGCNNEEVEELTRMRYAYPWWKEKIINSDLKRKDGLCPLTPEETALTLRALDIDSNIQIYIAAGEIYGGERRMASLAKAFPKLVRKETLLEPSDLRFFQNHSSQMAALDYLVSLESDMFVPTYDGNMAKVVEGHRRFLGFKRTILLDRKLLVDLIDQYNSGSLNWDEFSSAVKKAHADRMGNPTKRLVIPDRPKEEDYFYANPEECLEWSEDRSSST</sequence>
<dbReference type="Proteomes" id="UP000796880">
    <property type="component" value="Unassembled WGS sequence"/>
</dbReference>
<dbReference type="InterPro" id="IPR024709">
    <property type="entry name" value="FucosylTrfase_pln"/>
</dbReference>
<keyword evidence="12" id="KW-0119">Carbohydrate metabolism</keyword>